<dbReference type="Pfam" id="PF02656">
    <property type="entry name" value="DUF202"/>
    <property type="match status" value="1"/>
</dbReference>
<evidence type="ECO:0000256" key="1">
    <source>
        <dbReference type="ARBA" id="ARBA00004127"/>
    </source>
</evidence>
<feature type="domain" description="DUF202" evidence="6">
    <location>
        <begin position="9"/>
        <end position="68"/>
    </location>
</feature>
<organism evidence="7 8">
    <name type="scientific">Lelliottia amnigena</name>
    <name type="common">Enterobacter amnigenus</name>
    <dbReference type="NCBI Taxonomy" id="61646"/>
    <lineage>
        <taxon>Bacteria</taxon>
        <taxon>Pseudomonadati</taxon>
        <taxon>Pseudomonadota</taxon>
        <taxon>Gammaproteobacteria</taxon>
        <taxon>Enterobacterales</taxon>
        <taxon>Enterobacteriaceae</taxon>
        <taxon>Lelliottia</taxon>
    </lineage>
</organism>
<proteinExistence type="predicted"/>
<dbReference type="RefSeq" id="WP_331389654.1">
    <property type="nucleotide sequence ID" value="NZ_JAZKLB010000001.1"/>
</dbReference>
<keyword evidence="2 5" id="KW-0812">Transmembrane</keyword>
<evidence type="ECO:0000256" key="2">
    <source>
        <dbReference type="ARBA" id="ARBA00022692"/>
    </source>
</evidence>
<feature type="transmembrane region" description="Helical" evidence="5">
    <location>
        <begin position="45"/>
        <end position="66"/>
    </location>
</feature>
<feature type="transmembrane region" description="Helical" evidence="5">
    <location>
        <begin position="86"/>
        <end position="103"/>
    </location>
</feature>
<evidence type="ECO:0000313" key="8">
    <source>
        <dbReference type="Proteomes" id="UP001335910"/>
    </source>
</evidence>
<accession>A0ABU7UD00</accession>
<keyword evidence="4 5" id="KW-0472">Membrane</keyword>
<comment type="caution">
    <text evidence="7">The sequence shown here is derived from an EMBL/GenBank/DDBJ whole genome shotgun (WGS) entry which is preliminary data.</text>
</comment>
<dbReference type="EMBL" id="JAZKLI010000001">
    <property type="protein sequence ID" value="MEE9683989.1"/>
    <property type="molecule type" value="Genomic_DNA"/>
</dbReference>
<comment type="subcellular location">
    <subcellularLocation>
        <location evidence="1">Endomembrane system</location>
        <topology evidence="1">Multi-pass membrane protein</topology>
    </subcellularLocation>
</comment>
<dbReference type="Proteomes" id="UP001335910">
    <property type="component" value="Unassembled WGS sequence"/>
</dbReference>
<name>A0ABU7UD00_LELAM</name>
<evidence type="ECO:0000256" key="4">
    <source>
        <dbReference type="ARBA" id="ARBA00023136"/>
    </source>
</evidence>
<protein>
    <submittedName>
        <fullName evidence="7">DUF202 domain-containing protein</fullName>
    </submittedName>
</protein>
<keyword evidence="3 5" id="KW-1133">Transmembrane helix</keyword>
<evidence type="ECO:0000259" key="6">
    <source>
        <dbReference type="Pfam" id="PF02656"/>
    </source>
</evidence>
<gene>
    <name evidence="7" type="ORF">V4839_10955</name>
</gene>
<dbReference type="InterPro" id="IPR003807">
    <property type="entry name" value="DUF202"/>
</dbReference>
<evidence type="ECO:0000256" key="5">
    <source>
        <dbReference type="SAM" id="Phobius"/>
    </source>
</evidence>
<keyword evidence="8" id="KW-1185">Reference proteome</keyword>
<reference evidence="7 8" key="1">
    <citation type="submission" date="2023-10" db="EMBL/GenBank/DDBJ databases">
        <title>Wastewater isolates of ESBL- and carbapenemase-producing Gram-negative bacteria from New Zealand.</title>
        <authorList>
            <person name="Straub C."/>
            <person name="Weaver L."/>
            <person name="Cornelius A."/>
            <person name="Mcgill E."/>
            <person name="Dyet K."/>
            <person name="White L."/>
            <person name="Pattis I."/>
        </authorList>
    </citation>
    <scope>NUCLEOTIDE SEQUENCE [LARGE SCALE GENOMIC DNA]</scope>
    <source>
        <strain evidence="7 8">ESBL35</strain>
    </source>
</reference>
<evidence type="ECO:0000256" key="3">
    <source>
        <dbReference type="ARBA" id="ARBA00022989"/>
    </source>
</evidence>
<sequence>MTTTSHARDPGLQSERTQLSWQRTALSTLILTVVMMRTAIIRHHVLLIAVSILSIIMALLLLLISYQQRDAEYYVNYHVSPFGKRLVTAILSLNALIVVISHMI</sequence>
<evidence type="ECO:0000313" key="7">
    <source>
        <dbReference type="EMBL" id="MEE9683989.1"/>
    </source>
</evidence>